<dbReference type="InterPro" id="IPR036236">
    <property type="entry name" value="Znf_C2H2_sf"/>
</dbReference>
<protein>
    <recommendedName>
        <fullName evidence="6">C2H2-type domain-containing protein</fullName>
    </recommendedName>
</protein>
<dbReference type="SUPFAM" id="SSF57667">
    <property type="entry name" value="beta-beta-alpha zinc fingers"/>
    <property type="match status" value="1"/>
</dbReference>
<feature type="region of interest" description="Disordered" evidence="5">
    <location>
        <begin position="403"/>
        <end position="473"/>
    </location>
</feature>
<keyword evidence="4" id="KW-0862">Zinc</keyword>
<evidence type="ECO:0000256" key="4">
    <source>
        <dbReference type="ARBA" id="ARBA00022833"/>
    </source>
</evidence>
<feature type="compositionally biased region" description="Acidic residues" evidence="5">
    <location>
        <begin position="60"/>
        <end position="72"/>
    </location>
</feature>
<dbReference type="Gene3D" id="3.30.160.60">
    <property type="entry name" value="Classic Zinc Finger"/>
    <property type="match status" value="1"/>
</dbReference>
<feature type="compositionally biased region" description="Polar residues" evidence="5">
    <location>
        <begin position="433"/>
        <end position="444"/>
    </location>
</feature>
<keyword evidence="2" id="KW-0677">Repeat</keyword>
<evidence type="ECO:0000256" key="2">
    <source>
        <dbReference type="ARBA" id="ARBA00022737"/>
    </source>
</evidence>
<accession>A0ABP1Q1I6</accession>
<keyword evidence="1" id="KW-0479">Metal-binding</keyword>
<keyword evidence="3" id="KW-0863">Zinc-finger</keyword>
<reference evidence="7 8" key="1">
    <citation type="submission" date="2024-08" db="EMBL/GenBank/DDBJ databases">
        <authorList>
            <person name="Cucini C."/>
            <person name="Frati F."/>
        </authorList>
    </citation>
    <scope>NUCLEOTIDE SEQUENCE [LARGE SCALE GENOMIC DNA]</scope>
</reference>
<evidence type="ECO:0000256" key="1">
    <source>
        <dbReference type="ARBA" id="ARBA00022723"/>
    </source>
</evidence>
<comment type="caution">
    <text evidence="7">The sequence shown here is derived from an EMBL/GenBank/DDBJ whole genome shotgun (WGS) entry which is preliminary data.</text>
</comment>
<organism evidence="7 8">
    <name type="scientific">Orchesella dallaii</name>
    <dbReference type="NCBI Taxonomy" id="48710"/>
    <lineage>
        <taxon>Eukaryota</taxon>
        <taxon>Metazoa</taxon>
        <taxon>Ecdysozoa</taxon>
        <taxon>Arthropoda</taxon>
        <taxon>Hexapoda</taxon>
        <taxon>Collembola</taxon>
        <taxon>Entomobryomorpha</taxon>
        <taxon>Entomobryoidea</taxon>
        <taxon>Orchesellidae</taxon>
        <taxon>Orchesellinae</taxon>
        <taxon>Orchesella</taxon>
    </lineage>
</organism>
<evidence type="ECO:0000313" key="8">
    <source>
        <dbReference type="Proteomes" id="UP001642540"/>
    </source>
</evidence>
<gene>
    <name evidence="7" type="ORF">ODALV1_LOCUS6271</name>
</gene>
<dbReference type="PANTHER" id="PTHR24409">
    <property type="entry name" value="ZINC FINGER PROTEIN 142"/>
    <property type="match status" value="1"/>
</dbReference>
<dbReference type="EMBL" id="CAXLJM020000019">
    <property type="protein sequence ID" value="CAL8085912.1"/>
    <property type="molecule type" value="Genomic_DNA"/>
</dbReference>
<evidence type="ECO:0000256" key="5">
    <source>
        <dbReference type="SAM" id="MobiDB-lite"/>
    </source>
</evidence>
<proteinExistence type="predicted"/>
<dbReference type="InterPro" id="IPR013087">
    <property type="entry name" value="Znf_C2H2_type"/>
</dbReference>
<evidence type="ECO:0000256" key="3">
    <source>
        <dbReference type="ARBA" id="ARBA00022771"/>
    </source>
</evidence>
<feature type="region of interest" description="Disordered" evidence="5">
    <location>
        <begin position="28"/>
        <end position="101"/>
    </location>
</feature>
<keyword evidence="8" id="KW-1185">Reference proteome</keyword>
<evidence type="ECO:0000259" key="6">
    <source>
        <dbReference type="PROSITE" id="PS00028"/>
    </source>
</evidence>
<dbReference type="PROSITE" id="PS00028">
    <property type="entry name" value="ZINC_FINGER_C2H2_1"/>
    <property type="match status" value="1"/>
</dbReference>
<feature type="compositionally biased region" description="Polar residues" evidence="5">
    <location>
        <begin position="73"/>
        <end position="84"/>
    </location>
</feature>
<name>A0ABP1Q1I6_9HEXA</name>
<feature type="compositionally biased region" description="Polar residues" evidence="5">
    <location>
        <begin position="38"/>
        <end position="55"/>
    </location>
</feature>
<dbReference type="SMART" id="SM00355">
    <property type="entry name" value="ZnF_C2H2"/>
    <property type="match status" value="3"/>
</dbReference>
<feature type="domain" description="C2H2-type" evidence="6">
    <location>
        <begin position="363"/>
        <end position="384"/>
    </location>
</feature>
<evidence type="ECO:0000313" key="7">
    <source>
        <dbReference type="EMBL" id="CAL8085912.1"/>
    </source>
</evidence>
<feature type="compositionally biased region" description="Basic residues" evidence="5">
    <location>
        <begin position="409"/>
        <end position="419"/>
    </location>
</feature>
<sequence>MGATDFSSELLSQDKFYTFGTSTLTVIGSGSPPFSLDRQVTQPASPEVGSPSSVETLILSDDDDKENMEEQNNETPPQSQSTSLPEEKNQLAGTGSEDGDKSRKLGKCIVCLKGQTIYNLKDALERQDGRGKKALTEEKLLARLGVKAEPTKTTLNENDGICGTCIDKLIQDFVNDINVRHKTPDLIPVVTTTEEPVVEVEGTDAVCSKENVFSNPINIGYVKKVYMAATHAHLIRRKLTDKDWDFICTHIKTNQFSKSIVLENYLNSPQKLTHIYCVKCEQFVENGTEGFNSHVISRHPYAIIRYPCDICGLHLPTEQHHAHWITHFYPYPCCNRRFPSIDGLRRHCQFIHNDVKTDTPVKCDHCKISFKTLLALRHHQGRIHKNYSRGSTMLHLSLKKNFKTDSKSKKIPKSNRKKEKTGENMEVEPEVGSEQSPDSTTSDSGVLVLPDNINRTECEPGPQSSSQSSILEVHNPQDPSCIYLMSDLDVGQNSIITSSHLEVQSPCVSTASAVFHTGNYLPESPTPNSTVVLPESQNIGPLQTLLHNNTEIEVITLDDDDDESMTGVENDSPPPPDNRGIIVVCSESVGGTGNQRPVVTTKLFINWDGHSFPFQDTEVCRAIKEAVLELSCCKEKEVFFPLEVSTMDSFASSGSDQLFLIPLL</sequence>
<dbReference type="Proteomes" id="UP001642540">
    <property type="component" value="Unassembled WGS sequence"/>
</dbReference>